<sequence>MDLYSYGVEWDVTVASPELTRIGNPLLHKSLPIQSAYRGCVANNDVVNYYLFPDDWSYKEDGETPSVLDGTDGTVRVNTPKFYGKSGSDGNKRWVRTSTVKIDDSWVEIPELLIDAYRSTVDTTVSATPKAVSVVNTTTAFRGGGNRANYDDYLTTELETKDIFRSDLGKPRTNISRATMRTYATNAGSELLCYEYYKWIFYWNYVIEYANFNS</sequence>
<reference evidence="1" key="1">
    <citation type="journal article" date="2021" name="Proc. Natl. Acad. Sci. U.S.A.">
        <title>A Catalog of Tens of Thousands of Viruses from Human Metagenomes Reveals Hidden Associations with Chronic Diseases.</title>
        <authorList>
            <person name="Tisza M.J."/>
            <person name="Buck C.B."/>
        </authorList>
    </citation>
    <scope>NUCLEOTIDE SEQUENCE</scope>
    <source>
        <strain evidence="1">CtML55</strain>
    </source>
</reference>
<evidence type="ECO:0000313" key="1">
    <source>
        <dbReference type="EMBL" id="DAE31184.1"/>
    </source>
</evidence>
<name>A0A8S5RIH7_9VIRU</name>
<accession>A0A8S5RIH7</accession>
<dbReference type="EMBL" id="BK059105">
    <property type="protein sequence ID" value="DAE31184.1"/>
    <property type="molecule type" value="Genomic_DNA"/>
</dbReference>
<organism evidence="1">
    <name type="scientific">virus sp. ctML55</name>
    <dbReference type="NCBI Taxonomy" id="2827627"/>
    <lineage>
        <taxon>Viruses</taxon>
    </lineage>
</organism>
<protein>
    <submittedName>
        <fullName evidence="1">Uncharacterized protein</fullName>
    </submittedName>
</protein>
<proteinExistence type="predicted"/>